<sequence length="57" mass="5984">MGHRVFFMAVLMAAQLLAGCGQKGPLYRDSGLATAATTEVSGTPAERDDEQTPADDN</sequence>
<evidence type="ECO:0000256" key="5">
    <source>
        <dbReference type="ARBA" id="ARBA00023237"/>
    </source>
</evidence>
<dbReference type="RefSeq" id="WP_091812805.1">
    <property type="nucleotide sequence ID" value="NZ_FNNE01000005.1"/>
</dbReference>
<proteinExistence type="predicted"/>
<dbReference type="STRING" id="488533.SAMN04487960_105111"/>
<dbReference type="GO" id="GO:0009279">
    <property type="term" value="C:cell outer membrane"/>
    <property type="evidence" value="ECO:0007669"/>
    <property type="project" value="UniProtKB-SubCell"/>
</dbReference>
<protein>
    <submittedName>
        <fullName evidence="9">Lipoprotein-attachment site-containing protein</fullName>
    </submittedName>
</protein>
<evidence type="ECO:0000256" key="6">
    <source>
        <dbReference type="ARBA" id="ARBA00023288"/>
    </source>
</evidence>
<dbReference type="NCBIfam" id="NF047847">
    <property type="entry name" value="SS_mature_LptM"/>
    <property type="match status" value="1"/>
</dbReference>
<name>A0A1H2XNI0_9GAMM</name>
<dbReference type="Pfam" id="PF13627">
    <property type="entry name" value="LptM_cons"/>
    <property type="match status" value="1"/>
</dbReference>
<evidence type="ECO:0000256" key="8">
    <source>
        <dbReference type="SAM" id="SignalP"/>
    </source>
</evidence>
<evidence type="ECO:0000256" key="3">
    <source>
        <dbReference type="ARBA" id="ARBA00023136"/>
    </source>
</evidence>
<gene>
    <name evidence="9" type="ORF">SAMN04487960_105111</name>
</gene>
<keyword evidence="2 8" id="KW-0732">Signal</keyword>
<feature type="signal peptide" evidence="8">
    <location>
        <begin position="1"/>
        <end position="18"/>
    </location>
</feature>
<keyword evidence="6 9" id="KW-0449">Lipoprotein</keyword>
<keyword evidence="4" id="KW-0564">Palmitate</keyword>
<organism evidence="9 10">
    <name type="scientific">Marinobacter mobilis</name>
    <dbReference type="NCBI Taxonomy" id="488533"/>
    <lineage>
        <taxon>Bacteria</taxon>
        <taxon>Pseudomonadati</taxon>
        <taxon>Pseudomonadota</taxon>
        <taxon>Gammaproteobacteria</taxon>
        <taxon>Pseudomonadales</taxon>
        <taxon>Marinobacteraceae</taxon>
        <taxon>Marinobacter</taxon>
    </lineage>
</organism>
<keyword evidence="5" id="KW-0998">Cell outer membrane</keyword>
<accession>A0A1H2XNI0</accession>
<evidence type="ECO:0000256" key="1">
    <source>
        <dbReference type="ARBA" id="ARBA00004459"/>
    </source>
</evidence>
<dbReference type="PROSITE" id="PS51257">
    <property type="entry name" value="PROKAR_LIPOPROTEIN"/>
    <property type="match status" value="1"/>
</dbReference>
<dbReference type="InterPro" id="IPR032831">
    <property type="entry name" value="LptM_cons"/>
</dbReference>
<dbReference type="AlphaFoldDB" id="A0A1H2XNI0"/>
<feature type="region of interest" description="Disordered" evidence="7">
    <location>
        <begin position="35"/>
        <end position="57"/>
    </location>
</feature>
<evidence type="ECO:0000313" key="10">
    <source>
        <dbReference type="Proteomes" id="UP000199675"/>
    </source>
</evidence>
<feature type="compositionally biased region" description="Acidic residues" evidence="7">
    <location>
        <begin position="47"/>
        <end position="57"/>
    </location>
</feature>
<feature type="chain" id="PRO_5011707869" evidence="8">
    <location>
        <begin position="19"/>
        <end position="57"/>
    </location>
</feature>
<comment type="subcellular location">
    <subcellularLocation>
        <location evidence="1">Cell outer membrane</location>
        <topology evidence="1">Lipid-anchor</topology>
    </subcellularLocation>
</comment>
<evidence type="ECO:0000313" key="9">
    <source>
        <dbReference type="EMBL" id="SDW94393.1"/>
    </source>
</evidence>
<evidence type="ECO:0000256" key="2">
    <source>
        <dbReference type="ARBA" id="ARBA00022729"/>
    </source>
</evidence>
<evidence type="ECO:0000256" key="7">
    <source>
        <dbReference type="SAM" id="MobiDB-lite"/>
    </source>
</evidence>
<keyword evidence="10" id="KW-1185">Reference proteome</keyword>
<dbReference type="EMBL" id="FNNE01000005">
    <property type="protein sequence ID" value="SDW94393.1"/>
    <property type="molecule type" value="Genomic_DNA"/>
</dbReference>
<dbReference type="Proteomes" id="UP000199675">
    <property type="component" value="Unassembled WGS sequence"/>
</dbReference>
<evidence type="ECO:0000256" key="4">
    <source>
        <dbReference type="ARBA" id="ARBA00023139"/>
    </source>
</evidence>
<reference evidence="9 10" key="1">
    <citation type="submission" date="2016-10" db="EMBL/GenBank/DDBJ databases">
        <authorList>
            <person name="de Groot N.N."/>
        </authorList>
    </citation>
    <scope>NUCLEOTIDE SEQUENCE [LARGE SCALE GENOMIC DNA]</scope>
    <source>
        <strain evidence="9 10">CGMCC 1.7059</strain>
    </source>
</reference>
<keyword evidence="3" id="KW-0472">Membrane</keyword>